<dbReference type="InterPro" id="IPR005121">
    <property type="entry name" value="Fdx_antiC-bd"/>
</dbReference>
<dbReference type="Pfam" id="PF01588">
    <property type="entry name" value="tRNA_bind"/>
    <property type="match status" value="1"/>
</dbReference>
<dbReference type="RefSeq" id="WP_006598002.1">
    <property type="nucleotide sequence ID" value="NZ_GL622359.1"/>
</dbReference>
<feature type="binding site" evidence="15">
    <location>
        <position position="469"/>
    </location>
    <ligand>
        <name>Mg(2+)</name>
        <dbReference type="ChEBI" id="CHEBI:18420"/>
        <note>shared with alpha subunit</note>
    </ligand>
</feature>
<dbReference type="SUPFAM" id="SSF50249">
    <property type="entry name" value="Nucleic acid-binding proteins"/>
    <property type="match status" value="1"/>
</dbReference>
<dbReference type="SMART" id="SM00873">
    <property type="entry name" value="B3_4"/>
    <property type="match status" value="1"/>
</dbReference>
<dbReference type="SUPFAM" id="SSF55681">
    <property type="entry name" value="Class II aaRS and biotin synthetases"/>
    <property type="match status" value="1"/>
</dbReference>
<evidence type="ECO:0000256" key="4">
    <source>
        <dbReference type="ARBA" id="ARBA00022490"/>
    </source>
</evidence>
<evidence type="ECO:0000256" key="3">
    <source>
        <dbReference type="ARBA" id="ARBA00011209"/>
    </source>
</evidence>
<evidence type="ECO:0000256" key="16">
    <source>
        <dbReference type="PROSITE-ProRule" id="PRU00209"/>
    </source>
</evidence>
<dbReference type="GO" id="GO:0000049">
    <property type="term" value="F:tRNA binding"/>
    <property type="evidence" value="ECO:0007669"/>
    <property type="project" value="UniProtKB-UniRule"/>
</dbReference>
<comment type="caution">
    <text evidence="20">The sequence shown here is derived from an EMBL/GenBank/DDBJ whole genome shotgun (WGS) entry which is preliminary data.</text>
</comment>
<comment type="similarity">
    <text evidence="2 15">Belongs to the phenylalanyl-tRNA synthetase beta subunit family. Type 1 subfamily.</text>
</comment>
<evidence type="ECO:0000313" key="21">
    <source>
        <dbReference type="Proteomes" id="UP000004754"/>
    </source>
</evidence>
<dbReference type="Proteomes" id="UP000004754">
    <property type="component" value="Unassembled WGS sequence"/>
</dbReference>
<dbReference type="PROSITE" id="PS51447">
    <property type="entry name" value="FDX_ACB"/>
    <property type="match status" value="1"/>
</dbReference>
<dbReference type="EC" id="6.1.1.20" evidence="15"/>
<evidence type="ECO:0000256" key="8">
    <source>
        <dbReference type="ARBA" id="ARBA00022741"/>
    </source>
</evidence>
<evidence type="ECO:0000313" key="20">
    <source>
        <dbReference type="EMBL" id="EFV02348.1"/>
    </source>
</evidence>
<feature type="binding site" evidence="15">
    <location>
        <position position="473"/>
    </location>
    <ligand>
        <name>Mg(2+)</name>
        <dbReference type="ChEBI" id="CHEBI:18420"/>
        <note>shared with alpha subunit</note>
    </ligand>
</feature>
<dbReference type="GO" id="GO:0000287">
    <property type="term" value="F:magnesium ion binding"/>
    <property type="evidence" value="ECO:0007669"/>
    <property type="project" value="UniProtKB-UniRule"/>
</dbReference>
<dbReference type="GO" id="GO:0004826">
    <property type="term" value="F:phenylalanine-tRNA ligase activity"/>
    <property type="evidence" value="ECO:0007669"/>
    <property type="project" value="UniProtKB-UniRule"/>
</dbReference>
<dbReference type="Pfam" id="PF17759">
    <property type="entry name" value="tRNA_synthFbeta"/>
    <property type="match status" value="1"/>
</dbReference>
<dbReference type="PROSITE" id="PS51483">
    <property type="entry name" value="B5"/>
    <property type="match status" value="1"/>
</dbReference>
<comment type="cofactor">
    <cofactor evidence="15">
        <name>Mg(2+)</name>
        <dbReference type="ChEBI" id="CHEBI:18420"/>
    </cofactor>
    <text evidence="15">Binds 2 magnesium ions per tetramer.</text>
</comment>
<dbReference type="InterPro" id="IPR045864">
    <property type="entry name" value="aa-tRNA-synth_II/BPL/LPL"/>
</dbReference>
<evidence type="ECO:0000256" key="7">
    <source>
        <dbReference type="ARBA" id="ARBA00022723"/>
    </source>
</evidence>
<dbReference type="HOGENOM" id="CLU_016891_0_0_9"/>
<evidence type="ECO:0000259" key="19">
    <source>
        <dbReference type="PROSITE" id="PS51483"/>
    </source>
</evidence>
<dbReference type="InterPro" id="IPR005146">
    <property type="entry name" value="B3/B4_tRNA-bd"/>
</dbReference>
<evidence type="ECO:0000256" key="6">
    <source>
        <dbReference type="ARBA" id="ARBA00022598"/>
    </source>
</evidence>
<feature type="domain" description="FDX-ACB" evidence="18">
    <location>
        <begin position="702"/>
        <end position="795"/>
    </location>
</feature>
<evidence type="ECO:0000256" key="13">
    <source>
        <dbReference type="ARBA" id="ARBA00023146"/>
    </source>
</evidence>
<dbReference type="InterPro" id="IPR033714">
    <property type="entry name" value="tRNA_bind_bactPheRS"/>
</dbReference>
<gene>
    <name evidence="15 20" type="primary">pheT</name>
    <name evidence="20" type="ORF">HMP0721_0581</name>
</gene>
<keyword evidence="9 15" id="KW-0067">ATP-binding</keyword>
<comment type="catalytic activity">
    <reaction evidence="14 15">
        <text>tRNA(Phe) + L-phenylalanine + ATP = L-phenylalanyl-tRNA(Phe) + AMP + diphosphate + H(+)</text>
        <dbReference type="Rhea" id="RHEA:19413"/>
        <dbReference type="Rhea" id="RHEA-COMP:9668"/>
        <dbReference type="Rhea" id="RHEA-COMP:9699"/>
        <dbReference type="ChEBI" id="CHEBI:15378"/>
        <dbReference type="ChEBI" id="CHEBI:30616"/>
        <dbReference type="ChEBI" id="CHEBI:33019"/>
        <dbReference type="ChEBI" id="CHEBI:58095"/>
        <dbReference type="ChEBI" id="CHEBI:78442"/>
        <dbReference type="ChEBI" id="CHEBI:78531"/>
        <dbReference type="ChEBI" id="CHEBI:456215"/>
        <dbReference type="EC" id="6.1.1.20"/>
    </reaction>
</comment>
<comment type="subcellular location">
    <subcellularLocation>
        <location evidence="1 15">Cytoplasm</location>
    </subcellularLocation>
</comment>
<keyword evidence="5 16" id="KW-0820">tRNA-binding</keyword>
<dbReference type="NCBIfam" id="TIGR00472">
    <property type="entry name" value="pheT_bact"/>
    <property type="match status" value="1"/>
</dbReference>
<dbReference type="GO" id="GO:0016740">
    <property type="term" value="F:transferase activity"/>
    <property type="evidence" value="ECO:0007669"/>
    <property type="project" value="UniProtKB-ARBA"/>
</dbReference>
<evidence type="ECO:0000256" key="11">
    <source>
        <dbReference type="ARBA" id="ARBA00022884"/>
    </source>
</evidence>
<dbReference type="Pfam" id="PF03483">
    <property type="entry name" value="B3_4"/>
    <property type="match status" value="1"/>
</dbReference>
<evidence type="ECO:0000259" key="17">
    <source>
        <dbReference type="PROSITE" id="PS50886"/>
    </source>
</evidence>
<dbReference type="Pfam" id="PF03484">
    <property type="entry name" value="B5"/>
    <property type="match status" value="1"/>
</dbReference>
<evidence type="ECO:0000256" key="1">
    <source>
        <dbReference type="ARBA" id="ARBA00004496"/>
    </source>
</evidence>
<dbReference type="Gene3D" id="3.30.56.10">
    <property type="match status" value="2"/>
</dbReference>
<dbReference type="Gene3D" id="3.30.70.380">
    <property type="entry name" value="Ferrodoxin-fold anticodon-binding domain"/>
    <property type="match status" value="1"/>
</dbReference>
<dbReference type="InterPro" id="IPR041616">
    <property type="entry name" value="PheRS_beta_core"/>
</dbReference>
<dbReference type="InterPro" id="IPR005147">
    <property type="entry name" value="tRNA_synthase_B5-dom"/>
</dbReference>
<sequence length="797" mass="88664">MLVSLNWLKEYVNVDQDVKTFGDILTMTGTKVETIQPVNPNVQGILTGKITRIAKHPNSDKLQICDVDFGDQTLPIITSAKNVFVGAVVPVAVAGSVIADGSKMKPTSFRGIESPGMMCSVEEMGLDTGLFSQEIMNGIYILPEDTKLGQEIRDLFWVNDQIIDVELTANRSDCQSIYGIAREAAAALDEPIEPITLYQEAQEIQDVLPIENFLKVSVESDLCPRYTARMFKVNKIEPSPIWMQRKLLNSGVRPINNIVDVTNYVMLEVGQPLHAFDYQSIGSQEIIVKQCDDQSVTTLDGQERAIDAEMLMITNGRKPIAVAGIMGGLNSEITDQTEYVVLESACFDKTSVRKTSRKTGLRTETSARYEKGTFPGLCEVAALRAAYLFESTGACEVIPGMIDIYPHPEEAHTITVDPQWISRFLGIDISADDIVKILNRLFLEVQPADGQRLKVIVPEYRRDLRIREDIAEEVARIYGYDHIPNTIMGGTTLVGLKTDAQVFKTKIEDLLIGSGYFQTMTTSFTSLKTIHDMQMDEVEAPVVIMNPLGEDSAVMRFTLAGEQLSLIALNHSRKNPSGRFFEIASTYHVNSDTSDLPIETKHLVMTSYNADDFYSFKGVTERILAEVGRTSVRFEAGGDHLFHPGRKAIISIDGVSVGQMGEIHPIVAKKFALPKHTLLAEFDFNILTEMASDRIIHFDDLPKYPSSNRDLAVIVPEALPSSAVWEIIEDHHADIMESIDLFDVYRGEQIGEGKKSLAFSMTFRHAERTLTDDDINPIVDAIVSDLETKLHAQLRDE</sequence>
<dbReference type="FunFam" id="3.30.70.380:FF:000001">
    <property type="entry name" value="Phenylalanine--tRNA ligase beta subunit"/>
    <property type="match status" value="1"/>
</dbReference>
<evidence type="ECO:0000256" key="2">
    <source>
        <dbReference type="ARBA" id="ARBA00008653"/>
    </source>
</evidence>
<dbReference type="eggNOG" id="COG0072">
    <property type="taxonomic scope" value="Bacteria"/>
</dbReference>
<dbReference type="Gene3D" id="2.40.50.140">
    <property type="entry name" value="Nucleic acid-binding proteins"/>
    <property type="match status" value="1"/>
</dbReference>
<protein>
    <recommendedName>
        <fullName evidence="15">Phenylalanine--tRNA ligase beta subunit</fullName>
        <ecNumber evidence="15">6.1.1.20</ecNumber>
    </recommendedName>
    <alternativeName>
        <fullName evidence="15">Phenylalanyl-tRNA synthetase beta subunit</fullName>
        <shortName evidence="15">PheRS</shortName>
    </alternativeName>
</protein>
<evidence type="ECO:0000256" key="15">
    <source>
        <dbReference type="HAMAP-Rule" id="MF_00283"/>
    </source>
</evidence>
<dbReference type="GO" id="GO:0006432">
    <property type="term" value="P:phenylalanyl-tRNA aminoacylation"/>
    <property type="evidence" value="ECO:0007669"/>
    <property type="project" value="UniProtKB-UniRule"/>
</dbReference>
<dbReference type="PANTHER" id="PTHR10947:SF0">
    <property type="entry name" value="PHENYLALANINE--TRNA LIGASE BETA SUBUNIT"/>
    <property type="match status" value="1"/>
</dbReference>
<keyword evidence="21" id="KW-1185">Reference proteome</keyword>
<dbReference type="OrthoDB" id="9805455at2"/>
<dbReference type="EMBL" id="AEQN01000010">
    <property type="protein sequence ID" value="EFV02348.1"/>
    <property type="molecule type" value="Genomic_DNA"/>
</dbReference>
<dbReference type="CDD" id="cd02796">
    <property type="entry name" value="tRNA_bind_bactPheRS"/>
    <property type="match status" value="1"/>
</dbReference>
<dbReference type="GO" id="GO:0005524">
    <property type="term" value="F:ATP binding"/>
    <property type="evidence" value="ECO:0007669"/>
    <property type="project" value="UniProtKB-UniRule"/>
</dbReference>
<dbReference type="PROSITE" id="PS50886">
    <property type="entry name" value="TRBD"/>
    <property type="match status" value="1"/>
</dbReference>
<name>E6MEZ8_9FIRM</name>
<dbReference type="FunFam" id="3.30.56.10:FF:000002">
    <property type="entry name" value="Phenylalanine--tRNA ligase beta subunit"/>
    <property type="match status" value="1"/>
</dbReference>
<dbReference type="Pfam" id="PF03147">
    <property type="entry name" value="FDX-ACB"/>
    <property type="match status" value="1"/>
</dbReference>
<keyword evidence="13 15" id="KW-0030">Aminoacyl-tRNA synthetase</keyword>
<dbReference type="GO" id="GO:0140096">
    <property type="term" value="F:catalytic activity, acting on a protein"/>
    <property type="evidence" value="ECO:0007669"/>
    <property type="project" value="UniProtKB-ARBA"/>
</dbReference>
<dbReference type="InterPro" id="IPR036690">
    <property type="entry name" value="Fdx_antiC-bd_sf"/>
</dbReference>
<evidence type="ECO:0000256" key="12">
    <source>
        <dbReference type="ARBA" id="ARBA00022917"/>
    </source>
</evidence>
<dbReference type="PANTHER" id="PTHR10947">
    <property type="entry name" value="PHENYLALANYL-TRNA SYNTHETASE BETA CHAIN AND LEUCINE-RICH REPEAT-CONTAINING PROTEIN 47"/>
    <property type="match status" value="1"/>
</dbReference>
<keyword evidence="8 15" id="KW-0547">Nucleotide-binding</keyword>
<dbReference type="GO" id="GO:0009328">
    <property type="term" value="C:phenylalanine-tRNA ligase complex"/>
    <property type="evidence" value="ECO:0007669"/>
    <property type="project" value="TreeGrafter"/>
</dbReference>
<reference evidence="20 21" key="1">
    <citation type="submission" date="2010-12" db="EMBL/GenBank/DDBJ databases">
        <authorList>
            <person name="Muzny D."/>
            <person name="Qin X."/>
            <person name="Deng J."/>
            <person name="Jiang H."/>
            <person name="Liu Y."/>
            <person name="Qu J."/>
            <person name="Song X.-Z."/>
            <person name="Zhang L."/>
            <person name="Thornton R."/>
            <person name="Coyle M."/>
            <person name="Francisco L."/>
            <person name="Jackson L."/>
            <person name="Javaid M."/>
            <person name="Korchina V."/>
            <person name="Kovar C."/>
            <person name="Mata R."/>
            <person name="Mathew T."/>
            <person name="Ngo R."/>
            <person name="Nguyen L."/>
            <person name="Nguyen N."/>
            <person name="Okwuonu G."/>
            <person name="Ongeri F."/>
            <person name="Pham C."/>
            <person name="Simmons D."/>
            <person name="Wilczek-Boney K."/>
            <person name="Hale W."/>
            <person name="Jakkamsetti A."/>
            <person name="Pham P."/>
            <person name="Ruth R."/>
            <person name="San Lucas F."/>
            <person name="Warren J."/>
            <person name="Zhang J."/>
            <person name="Zhao Z."/>
            <person name="Zhou C."/>
            <person name="Zhu D."/>
            <person name="Lee S."/>
            <person name="Bess C."/>
            <person name="Blankenburg K."/>
            <person name="Forbes L."/>
            <person name="Fu Q."/>
            <person name="Gubbala S."/>
            <person name="Hirani K."/>
            <person name="Jayaseelan J.C."/>
            <person name="Lara F."/>
            <person name="Munidasa M."/>
            <person name="Palculict T."/>
            <person name="Patil S."/>
            <person name="Pu L.-L."/>
            <person name="Saada N."/>
            <person name="Tang L."/>
            <person name="Weissenberger G."/>
            <person name="Zhu Y."/>
            <person name="Hemphill L."/>
            <person name="Shang Y."/>
            <person name="Youmans B."/>
            <person name="Ayvaz T."/>
            <person name="Ross M."/>
            <person name="Santibanez J."/>
            <person name="Aqrawi P."/>
            <person name="Gross S."/>
            <person name="Joshi V."/>
            <person name="Fowler G."/>
            <person name="Nazareth L."/>
            <person name="Reid J."/>
            <person name="Worley K."/>
            <person name="Petrosino J."/>
            <person name="Highlander S."/>
            <person name="Gibbs R."/>
        </authorList>
    </citation>
    <scope>NUCLEOTIDE SEQUENCE [LARGE SCALE GENOMIC DNA]</scope>
    <source>
        <strain evidence="20 21">ATCC 23263</strain>
    </source>
</reference>
<evidence type="ECO:0000256" key="10">
    <source>
        <dbReference type="ARBA" id="ARBA00022842"/>
    </source>
</evidence>
<keyword evidence="12 15" id="KW-0648">Protein biosynthesis</keyword>
<evidence type="ECO:0000256" key="9">
    <source>
        <dbReference type="ARBA" id="ARBA00022840"/>
    </source>
</evidence>
<keyword evidence="11 16" id="KW-0694">RNA-binding</keyword>
<dbReference type="InterPro" id="IPR045060">
    <property type="entry name" value="Phe-tRNA-ligase_IIc_bsu"/>
</dbReference>
<dbReference type="Gene3D" id="3.30.930.10">
    <property type="entry name" value="Bira Bifunctional Protein, Domain 2"/>
    <property type="match status" value="1"/>
</dbReference>
<dbReference type="InterPro" id="IPR012340">
    <property type="entry name" value="NA-bd_OB-fold"/>
</dbReference>
<dbReference type="AlphaFoldDB" id="E6MEZ8"/>
<dbReference type="SMART" id="SM00896">
    <property type="entry name" value="FDX-ACB"/>
    <property type="match status" value="1"/>
</dbReference>
<keyword evidence="7 15" id="KW-0479">Metal-binding</keyword>
<evidence type="ECO:0000256" key="5">
    <source>
        <dbReference type="ARBA" id="ARBA00022555"/>
    </source>
</evidence>
<dbReference type="Gene3D" id="3.50.40.10">
    <property type="entry name" value="Phenylalanyl-trna Synthetase, Chain B, domain 3"/>
    <property type="match status" value="1"/>
</dbReference>
<organism evidence="20 21">
    <name type="scientific">Pseudoramibacter alactolyticus ATCC 23263</name>
    <dbReference type="NCBI Taxonomy" id="887929"/>
    <lineage>
        <taxon>Bacteria</taxon>
        <taxon>Bacillati</taxon>
        <taxon>Bacillota</taxon>
        <taxon>Clostridia</taxon>
        <taxon>Eubacteriales</taxon>
        <taxon>Eubacteriaceae</taxon>
        <taxon>Pseudoramibacter</taxon>
    </lineage>
</organism>
<evidence type="ECO:0000259" key="18">
    <source>
        <dbReference type="PROSITE" id="PS51447"/>
    </source>
</evidence>
<dbReference type="InterPro" id="IPR020825">
    <property type="entry name" value="Phe-tRNA_synthase-like_B3/B4"/>
</dbReference>
<keyword evidence="6 15" id="KW-0436">Ligase</keyword>
<dbReference type="HAMAP" id="MF_00283">
    <property type="entry name" value="Phe_tRNA_synth_beta1"/>
    <property type="match status" value="1"/>
</dbReference>
<accession>E6MEZ8</accession>
<keyword evidence="10 15" id="KW-0460">Magnesium</keyword>
<keyword evidence="4 15" id="KW-0963">Cytoplasm</keyword>
<dbReference type="STRING" id="887929.HMP0721_0581"/>
<dbReference type="SUPFAM" id="SSF54991">
    <property type="entry name" value="Anticodon-binding domain of PheRS"/>
    <property type="match status" value="1"/>
</dbReference>
<feature type="domain" description="B5" evidence="19">
    <location>
        <begin position="409"/>
        <end position="485"/>
    </location>
</feature>
<feature type="binding site" evidence="15">
    <location>
        <position position="472"/>
    </location>
    <ligand>
        <name>Mg(2+)</name>
        <dbReference type="ChEBI" id="CHEBI:18420"/>
        <note>shared with alpha subunit</note>
    </ligand>
</feature>
<feature type="binding site" evidence="15">
    <location>
        <position position="463"/>
    </location>
    <ligand>
        <name>Mg(2+)</name>
        <dbReference type="ChEBI" id="CHEBI:18420"/>
        <note>shared with alpha subunit</note>
    </ligand>
</feature>
<feature type="domain" description="TRNA-binding" evidence="17">
    <location>
        <begin position="39"/>
        <end position="153"/>
    </location>
</feature>
<dbReference type="SMART" id="SM00874">
    <property type="entry name" value="B5"/>
    <property type="match status" value="1"/>
</dbReference>
<dbReference type="SUPFAM" id="SSF46955">
    <property type="entry name" value="Putative DNA-binding domain"/>
    <property type="match status" value="1"/>
</dbReference>
<dbReference type="SUPFAM" id="SSF56037">
    <property type="entry name" value="PheT/TilS domain"/>
    <property type="match status" value="1"/>
</dbReference>
<dbReference type="InterPro" id="IPR002547">
    <property type="entry name" value="tRNA-bd_dom"/>
</dbReference>
<proteinExistence type="inferred from homology"/>
<comment type="subunit">
    <text evidence="3 15">Tetramer of two alpha and two beta subunits.</text>
</comment>
<dbReference type="InterPro" id="IPR009061">
    <property type="entry name" value="DNA-bd_dom_put_sf"/>
</dbReference>
<evidence type="ECO:0000256" key="14">
    <source>
        <dbReference type="ARBA" id="ARBA00049255"/>
    </source>
</evidence>
<dbReference type="InterPro" id="IPR004532">
    <property type="entry name" value="Phe-tRNA-ligase_IIc_bsu_bact"/>
</dbReference>